<dbReference type="OrthoDB" id="5977668at2759"/>
<dbReference type="PANTHER" id="PTHR42923">
    <property type="entry name" value="PROTOPORPHYRINOGEN OXIDASE"/>
    <property type="match status" value="1"/>
</dbReference>
<dbReference type="Proteomes" id="UP000652761">
    <property type="component" value="Unassembled WGS sequence"/>
</dbReference>
<feature type="non-terminal residue" evidence="2">
    <location>
        <position position="1"/>
    </location>
</feature>
<evidence type="ECO:0000313" key="3">
    <source>
        <dbReference type="Proteomes" id="UP000652761"/>
    </source>
</evidence>
<dbReference type="PANTHER" id="PTHR42923:SF17">
    <property type="entry name" value="AMINE OXIDASE DOMAIN-CONTAINING PROTEIN"/>
    <property type="match status" value="1"/>
</dbReference>
<reference evidence="2" key="1">
    <citation type="submission" date="2017-07" db="EMBL/GenBank/DDBJ databases">
        <title>Taro Niue Genome Assembly and Annotation.</title>
        <authorList>
            <person name="Atibalentja N."/>
            <person name="Keating K."/>
            <person name="Fields C.J."/>
        </authorList>
    </citation>
    <scope>NUCLEOTIDE SEQUENCE</scope>
    <source>
        <strain evidence="2">Niue_2</strain>
        <tissue evidence="2">Leaf</tissue>
    </source>
</reference>
<dbReference type="EMBL" id="NMUH01006528">
    <property type="protein sequence ID" value="MQM15474.1"/>
    <property type="molecule type" value="Genomic_DNA"/>
</dbReference>
<evidence type="ECO:0000259" key="1">
    <source>
        <dbReference type="Pfam" id="PF01593"/>
    </source>
</evidence>
<dbReference type="InterPro" id="IPR050464">
    <property type="entry name" value="Zeta_carotene_desat/Oxidored"/>
</dbReference>
<dbReference type="GO" id="GO:0016491">
    <property type="term" value="F:oxidoreductase activity"/>
    <property type="evidence" value="ECO:0007669"/>
    <property type="project" value="InterPro"/>
</dbReference>
<dbReference type="InterPro" id="IPR036188">
    <property type="entry name" value="FAD/NAD-bd_sf"/>
</dbReference>
<organism evidence="2 3">
    <name type="scientific">Colocasia esculenta</name>
    <name type="common">Wild taro</name>
    <name type="synonym">Arum esculentum</name>
    <dbReference type="NCBI Taxonomy" id="4460"/>
    <lineage>
        <taxon>Eukaryota</taxon>
        <taxon>Viridiplantae</taxon>
        <taxon>Streptophyta</taxon>
        <taxon>Embryophyta</taxon>
        <taxon>Tracheophyta</taxon>
        <taxon>Spermatophyta</taxon>
        <taxon>Magnoliopsida</taxon>
        <taxon>Liliopsida</taxon>
        <taxon>Araceae</taxon>
        <taxon>Aroideae</taxon>
        <taxon>Colocasieae</taxon>
        <taxon>Colocasia</taxon>
    </lineage>
</organism>
<accession>A0A843X7V3</accession>
<proteinExistence type="predicted"/>
<protein>
    <recommendedName>
        <fullName evidence="1">Amine oxidase domain-containing protein</fullName>
    </recommendedName>
</protein>
<name>A0A843X7V3_COLES</name>
<dbReference type="AlphaFoldDB" id="A0A843X7V3"/>
<keyword evidence="3" id="KW-1185">Reference proteome</keyword>
<feature type="domain" description="Amine oxidase" evidence="1">
    <location>
        <begin position="17"/>
        <end position="151"/>
    </location>
</feature>
<evidence type="ECO:0000313" key="2">
    <source>
        <dbReference type="EMBL" id="MQM15474.1"/>
    </source>
</evidence>
<dbReference type="SUPFAM" id="SSF51905">
    <property type="entry name" value="FAD/NAD(P)-binding domain"/>
    <property type="match status" value="1"/>
</dbReference>
<gene>
    <name evidence="2" type="ORF">Taro_048423</name>
</gene>
<dbReference type="Pfam" id="PF01593">
    <property type="entry name" value="Amino_oxidase"/>
    <property type="match status" value="1"/>
</dbReference>
<sequence length="278" mass="31266">YGFHDSRGRYLEELENNADMDHRETLGHFIKAHGYSDLFQRAYLIPICSSIWSCPPERVLNLSAYSVLVFCHNHHVLQLFDQPQYLTAKGYSRCYISKVTRELKSRPCQIKTGSMVQSVSSTHGGCSVLCTDGSEDVYDGCIISVHAPDALKILGKQSTYEEMRILGAFQYVSRDMFLHHDKSLLPHNQSVWSSWNFLGNTSSGGCVTYWLNLIQNLGSAALPFFVTLSPPQTPNDTLLKWTTSHPIPSNMKRNSMVPPLFTTEKGELEFSAPKHGSV</sequence>
<comment type="caution">
    <text evidence="2">The sequence shown here is derived from an EMBL/GenBank/DDBJ whole genome shotgun (WGS) entry which is preliminary data.</text>
</comment>
<dbReference type="InterPro" id="IPR002937">
    <property type="entry name" value="Amino_oxidase"/>
</dbReference>